<dbReference type="EMBL" id="VMBG01000002">
    <property type="protein sequence ID" value="TSJ77043.1"/>
    <property type="molecule type" value="Genomic_DNA"/>
</dbReference>
<comment type="caution">
    <text evidence="2">The sequence shown here is derived from an EMBL/GenBank/DDBJ whole genome shotgun (WGS) entry which is preliminary data.</text>
</comment>
<feature type="coiled-coil region" evidence="1">
    <location>
        <begin position="128"/>
        <end position="155"/>
    </location>
</feature>
<dbReference type="RefSeq" id="WP_144230864.1">
    <property type="nucleotide sequence ID" value="NZ_CBCRVV010000006.1"/>
</dbReference>
<dbReference type="OrthoDB" id="1438546at2"/>
<organism evidence="2 3">
    <name type="scientific">Rariglobus hedericola</name>
    <dbReference type="NCBI Taxonomy" id="2597822"/>
    <lineage>
        <taxon>Bacteria</taxon>
        <taxon>Pseudomonadati</taxon>
        <taxon>Verrucomicrobiota</taxon>
        <taxon>Opitutia</taxon>
        <taxon>Opitutales</taxon>
        <taxon>Opitutaceae</taxon>
        <taxon>Rariglobus</taxon>
    </lineage>
</organism>
<evidence type="ECO:0000256" key="1">
    <source>
        <dbReference type="SAM" id="Coils"/>
    </source>
</evidence>
<sequence length="162" mass="18031">MKTITLSHALKHKNRLAGEVARLREIVQRENSRKDTQAIRADVRAAFDENVTRSRELAAFKGAIAAANAGITGTDLGIYGKLNLQAEIRGLIAFIKALNTREGEVVEQVGFLSRDEAIRTVFIAVITRDEVDRLTVAFQNEIERLQDEIDEFNAITRIPLSA</sequence>
<dbReference type="AlphaFoldDB" id="A0A556QK65"/>
<dbReference type="Proteomes" id="UP000315648">
    <property type="component" value="Unassembled WGS sequence"/>
</dbReference>
<reference evidence="2 3" key="1">
    <citation type="submission" date="2019-07" db="EMBL/GenBank/DDBJ databases">
        <title>Description of 53C-WASEF.</title>
        <authorList>
            <person name="Pitt A."/>
            <person name="Hahn M.W."/>
        </authorList>
    </citation>
    <scope>NUCLEOTIDE SEQUENCE [LARGE SCALE GENOMIC DNA]</scope>
    <source>
        <strain evidence="2 3">53C-WASEF</strain>
    </source>
</reference>
<keyword evidence="1" id="KW-0175">Coiled coil</keyword>
<evidence type="ECO:0000313" key="2">
    <source>
        <dbReference type="EMBL" id="TSJ77043.1"/>
    </source>
</evidence>
<keyword evidence="3" id="KW-1185">Reference proteome</keyword>
<proteinExistence type="predicted"/>
<evidence type="ECO:0000313" key="3">
    <source>
        <dbReference type="Proteomes" id="UP000315648"/>
    </source>
</evidence>
<gene>
    <name evidence="2" type="ORF">FPL22_13140</name>
</gene>
<accession>A0A556QK65</accession>
<name>A0A556QK65_9BACT</name>
<protein>
    <submittedName>
        <fullName evidence="2">Uncharacterized protein</fullName>
    </submittedName>
</protein>